<dbReference type="AlphaFoldDB" id="A0A6L9SC83"/>
<sequence length="363" mass="36906">MSRSLLQRRPMVGGSSTLVRAAAASVLALALVACGGSDDGGSDAGSAAADESTNESAGDAADEPGDDAADGPGDDAAADGDGPSSVVALSSDAAEAVRALAGVDRLVAVPASTTNETLGNHPDEMAQVPNMVPPSSGLDPEQVLAWEPDLVVLTARHDGEEDAEELLQQTDVPLVAIENNWGSVTQVQENYRTIARALGTDAEQRADELITEMEQELAEIAAEVEQAGESADAPTVLVLTNQAENPFIAGPESMTADVVRRAGGIPAVEEAGIRGTMPADPEQIVSLAPDAILLVDVMGKGEESFGSLLGNDAVAGLPAVAGGRVLMLPSRSVLAAGGVDVVDGIREVAEWLRSDAFAEASAQ</sequence>
<reference evidence="6 7" key="1">
    <citation type="submission" date="2020-02" db="EMBL/GenBank/DDBJ databases">
        <authorList>
            <person name="Li X.-J."/>
            <person name="Han X.-M."/>
        </authorList>
    </citation>
    <scope>NUCLEOTIDE SEQUENCE [LARGE SCALE GENOMIC DNA]</scope>
    <source>
        <strain evidence="6 7">CCTCC AB 2017055</strain>
    </source>
</reference>
<evidence type="ECO:0000256" key="4">
    <source>
        <dbReference type="SAM" id="SignalP"/>
    </source>
</evidence>
<feature type="compositionally biased region" description="Acidic residues" evidence="3">
    <location>
        <begin position="60"/>
        <end position="78"/>
    </location>
</feature>
<feature type="region of interest" description="Disordered" evidence="3">
    <location>
        <begin position="38"/>
        <end position="86"/>
    </location>
</feature>
<dbReference type="EMBL" id="JAAGOA010000016">
    <property type="protein sequence ID" value="NEE02619.1"/>
    <property type="molecule type" value="Genomic_DNA"/>
</dbReference>
<accession>A0A6L9SC83</accession>
<dbReference type="Proteomes" id="UP000475214">
    <property type="component" value="Unassembled WGS sequence"/>
</dbReference>
<evidence type="ECO:0000313" key="7">
    <source>
        <dbReference type="Proteomes" id="UP000475214"/>
    </source>
</evidence>
<proteinExistence type="inferred from homology"/>
<dbReference type="InterPro" id="IPR002491">
    <property type="entry name" value="ABC_transptr_periplasmic_BD"/>
</dbReference>
<dbReference type="PROSITE" id="PS51257">
    <property type="entry name" value="PROKAR_LIPOPROTEIN"/>
    <property type="match status" value="1"/>
</dbReference>
<dbReference type="PANTHER" id="PTHR30535">
    <property type="entry name" value="VITAMIN B12-BINDING PROTEIN"/>
    <property type="match status" value="1"/>
</dbReference>
<organism evidence="6 7">
    <name type="scientific">Phytoactinopolyspora halotolerans</name>
    <dbReference type="NCBI Taxonomy" id="1981512"/>
    <lineage>
        <taxon>Bacteria</taxon>
        <taxon>Bacillati</taxon>
        <taxon>Actinomycetota</taxon>
        <taxon>Actinomycetes</taxon>
        <taxon>Jiangellales</taxon>
        <taxon>Jiangellaceae</taxon>
        <taxon>Phytoactinopolyspora</taxon>
    </lineage>
</organism>
<keyword evidence="4" id="KW-0732">Signal</keyword>
<evidence type="ECO:0000256" key="3">
    <source>
        <dbReference type="SAM" id="MobiDB-lite"/>
    </source>
</evidence>
<dbReference type="InterPro" id="IPR050902">
    <property type="entry name" value="ABC_Transporter_SBP"/>
</dbReference>
<comment type="similarity">
    <text evidence="1">Belongs to the bacterial solute-binding protein 8 family.</text>
</comment>
<comment type="caution">
    <text evidence="6">The sequence shown here is derived from an EMBL/GenBank/DDBJ whole genome shotgun (WGS) entry which is preliminary data.</text>
</comment>
<dbReference type="Gene3D" id="3.40.50.1980">
    <property type="entry name" value="Nitrogenase molybdenum iron protein domain"/>
    <property type="match status" value="2"/>
</dbReference>
<protein>
    <submittedName>
        <fullName evidence="6">ABC transporter substrate-binding protein</fullName>
    </submittedName>
</protein>
<dbReference type="RefSeq" id="WP_163741372.1">
    <property type="nucleotide sequence ID" value="NZ_JAAGOA010000016.1"/>
</dbReference>
<dbReference type="Pfam" id="PF01497">
    <property type="entry name" value="Peripla_BP_2"/>
    <property type="match status" value="1"/>
</dbReference>
<feature type="coiled-coil region" evidence="2">
    <location>
        <begin position="199"/>
        <end position="230"/>
    </location>
</feature>
<feature type="signal peptide" evidence="4">
    <location>
        <begin position="1"/>
        <end position="30"/>
    </location>
</feature>
<evidence type="ECO:0000256" key="1">
    <source>
        <dbReference type="ARBA" id="ARBA00008814"/>
    </source>
</evidence>
<feature type="chain" id="PRO_5038534000" evidence="4">
    <location>
        <begin position="31"/>
        <end position="363"/>
    </location>
</feature>
<dbReference type="SUPFAM" id="SSF53807">
    <property type="entry name" value="Helical backbone' metal receptor"/>
    <property type="match status" value="1"/>
</dbReference>
<dbReference type="PANTHER" id="PTHR30535:SF4">
    <property type="entry name" value="HEMIN-BINDING PERIPLASMIC PROTEIN HMUT"/>
    <property type="match status" value="1"/>
</dbReference>
<evidence type="ECO:0000313" key="6">
    <source>
        <dbReference type="EMBL" id="NEE02619.1"/>
    </source>
</evidence>
<keyword evidence="7" id="KW-1185">Reference proteome</keyword>
<gene>
    <name evidence="6" type="ORF">G1H10_20850</name>
</gene>
<dbReference type="PROSITE" id="PS50983">
    <property type="entry name" value="FE_B12_PBP"/>
    <property type="match status" value="1"/>
</dbReference>
<keyword evidence="2" id="KW-0175">Coiled coil</keyword>
<feature type="domain" description="Fe/B12 periplasmic-binding" evidence="5">
    <location>
        <begin position="85"/>
        <end position="356"/>
    </location>
</feature>
<evidence type="ECO:0000256" key="2">
    <source>
        <dbReference type="SAM" id="Coils"/>
    </source>
</evidence>
<name>A0A6L9SC83_9ACTN</name>
<evidence type="ECO:0000259" key="5">
    <source>
        <dbReference type="PROSITE" id="PS50983"/>
    </source>
</evidence>